<dbReference type="GO" id="GO:0006883">
    <property type="term" value="P:intracellular sodium ion homeostasis"/>
    <property type="evidence" value="ECO:0007669"/>
    <property type="project" value="TreeGrafter"/>
</dbReference>
<dbReference type="AlphaFoldDB" id="A0A2V3J1T3"/>
<keyword evidence="4" id="KW-1185">Reference proteome</keyword>
<proteinExistence type="predicted"/>
<dbReference type="GO" id="GO:1902600">
    <property type="term" value="P:proton transmembrane transport"/>
    <property type="evidence" value="ECO:0007669"/>
    <property type="project" value="TreeGrafter"/>
</dbReference>
<name>A0A2V3J1T3_9FLOR</name>
<dbReference type="STRING" id="448386.A0A2V3J1T3"/>
<dbReference type="InterPro" id="IPR023214">
    <property type="entry name" value="HAD_sf"/>
</dbReference>
<protein>
    <submittedName>
        <fullName evidence="3">Sodium/potassium-transporting ATPase subunit alpha-4</fullName>
    </submittedName>
</protein>
<evidence type="ECO:0000256" key="1">
    <source>
        <dbReference type="ARBA" id="ARBA00004651"/>
    </source>
</evidence>
<dbReference type="EMBL" id="NBIV01000014">
    <property type="protein sequence ID" value="PXF48354.1"/>
    <property type="molecule type" value="Genomic_DNA"/>
</dbReference>
<dbReference type="PANTHER" id="PTHR43294:SF21">
    <property type="entry name" value="CATION TRANSPORTING ATPASE"/>
    <property type="match status" value="1"/>
</dbReference>
<dbReference type="GO" id="GO:0005391">
    <property type="term" value="F:P-type sodium:potassium-exchanging transporter activity"/>
    <property type="evidence" value="ECO:0007669"/>
    <property type="project" value="TreeGrafter"/>
</dbReference>
<accession>A0A2V3J1T3</accession>
<evidence type="ECO:0000313" key="4">
    <source>
        <dbReference type="Proteomes" id="UP000247409"/>
    </source>
</evidence>
<organism evidence="3 4">
    <name type="scientific">Gracilariopsis chorda</name>
    <dbReference type="NCBI Taxonomy" id="448386"/>
    <lineage>
        <taxon>Eukaryota</taxon>
        <taxon>Rhodophyta</taxon>
        <taxon>Florideophyceae</taxon>
        <taxon>Rhodymeniophycidae</taxon>
        <taxon>Gracilariales</taxon>
        <taxon>Gracilariaceae</taxon>
        <taxon>Gracilariopsis</taxon>
    </lineage>
</organism>
<sequence>MPWLHGTWQAAGVKVIMTIGNHPFTAKFIANQVKIVQSLTAENVARERGISCEELERSGIKAIVVYVSQIKDLEQDD</sequence>
<evidence type="ECO:0000313" key="3">
    <source>
        <dbReference type="EMBL" id="PXF48354.1"/>
    </source>
</evidence>
<dbReference type="Gene3D" id="3.40.50.1000">
    <property type="entry name" value="HAD superfamily/HAD-like"/>
    <property type="match status" value="1"/>
</dbReference>
<comment type="caution">
    <text evidence="3">The sequence shown here is derived from an EMBL/GenBank/DDBJ whole genome shotgun (WGS) entry which is preliminary data.</text>
</comment>
<dbReference type="GO" id="GO:0030007">
    <property type="term" value="P:intracellular potassium ion homeostasis"/>
    <property type="evidence" value="ECO:0007669"/>
    <property type="project" value="TreeGrafter"/>
</dbReference>
<dbReference type="InterPro" id="IPR050510">
    <property type="entry name" value="Cation_transp_ATPase_P-type"/>
</dbReference>
<keyword evidence="2" id="KW-1003">Cell membrane</keyword>
<dbReference type="GO" id="GO:0005886">
    <property type="term" value="C:plasma membrane"/>
    <property type="evidence" value="ECO:0007669"/>
    <property type="project" value="UniProtKB-SubCell"/>
</dbReference>
<evidence type="ECO:0000256" key="2">
    <source>
        <dbReference type="ARBA" id="ARBA00022475"/>
    </source>
</evidence>
<reference evidence="3 4" key="1">
    <citation type="journal article" date="2018" name="Mol. Biol. Evol.">
        <title>Analysis of the draft genome of the red seaweed Gracilariopsis chorda provides insights into genome size evolution in Rhodophyta.</title>
        <authorList>
            <person name="Lee J."/>
            <person name="Yang E.C."/>
            <person name="Graf L."/>
            <person name="Yang J.H."/>
            <person name="Qiu H."/>
            <person name="Zel Zion U."/>
            <person name="Chan C.X."/>
            <person name="Stephens T.G."/>
            <person name="Weber A.P.M."/>
            <person name="Boo G.H."/>
            <person name="Boo S.M."/>
            <person name="Kim K.M."/>
            <person name="Shin Y."/>
            <person name="Jung M."/>
            <person name="Lee S.J."/>
            <person name="Yim H.S."/>
            <person name="Lee J.H."/>
            <person name="Bhattacharya D."/>
            <person name="Yoon H.S."/>
        </authorList>
    </citation>
    <scope>NUCLEOTIDE SEQUENCE [LARGE SCALE GENOMIC DNA]</scope>
    <source>
        <strain evidence="3 4">SKKU-2015</strain>
        <tissue evidence="3">Whole body</tissue>
    </source>
</reference>
<dbReference type="PANTHER" id="PTHR43294">
    <property type="entry name" value="SODIUM/POTASSIUM-TRANSPORTING ATPASE SUBUNIT ALPHA"/>
    <property type="match status" value="1"/>
</dbReference>
<dbReference type="Proteomes" id="UP000247409">
    <property type="component" value="Unassembled WGS sequence"/>
</dbReference>
<dbReference type="GO" id="GO:0036376">
    <property type="term" value="P:sodium ion export across plasma membrane"/>
    <property type="evidence" value="ECO:0007669"/>
    <property type="project" value="TreeGrafter"/>
</dbReference>
<keyword evidence="2" id="KW-0472">Membrane</keyword>
<comment type="subcellular location">
    <subcellularLocation>
        <location evidence="1">Cell membrane</location>
        <topology evidence="1">Multi-pass membrane protein</topology>
    </subcellularLocation>
</comment>
<gene>
    <name evidence="3" type="ORF">BWQ96_01814</name>
</gene>
<dbReference type="GO" id="GO:1990573">
    <property type="term" value="P:potassium ion import across plasma membrane"/>
    <property type="evidence" value="ECO:0007669"/>
    <property type="project" value="TreeGrafter"/>
</dbReference>